<dbReference type="GO" id="GO:0046917">
    <property type="term" value="F:triphosphoribosyl-dephospho-CoA synthase activity"/>
    <property type="evidence" value="ECO:0007669"/>
    <property type="project" value="UniProtKB-UniRule"/>
</dbReference>
<comment type="similarity">
    <text evidence="5">Belongs to the CitG/MdcB family.</text>
</comment>
<dbReference type="HAMAP" id="MF_01883">
    <property type="entry name" value="MdcB"/>
    <property type="match status" value="1"/>
</dbReference>
<proteinExistence type="inferred from homology"/>
<sequence length="288" mass="30900">MNTISQPLADQQSFGPRDISRTIGRLAVRALYTELALYPKPGLVSPIDNGAHDDMTMATFMRSLFSLRCYFPQIASAGGASSEFSELRRLGRGAEHRMMVATSGVNTHRGAIFNLGLLSAAAGYHVSNRLLLDANAVCMNVANLWGRDILMDEPVDSHGSRALARHGGGGARQQAASGYAVLRDVALPAFQDALIKGATRNCAALQTFFAIMAVLNDTNILHRAGRDGLDYAQGQARAFLSIGGVFAPDHLARATDLHRIFCTRRISPGGAADLLSCTLFLHDLEAMS</sequence>
<evidence type="ECO:0000313" key="7">
    <source>
        <dbReference type="Proteomes" id="UP000565286"/>
    </source>
</evidence>
<dbReference type="EC" id="2.4.2.52" evidence="5"/>
<evidence type="ECO:0000256" key="2">
    <source>
        <dbReference type="ARBA" id="ARBA00022679"/>
    </source>
</evidence>
<reference evidence="6 7" key="1">
    <citation type="submission" date="2020-08" db="EMBL/GenBank/DDBJ databases">
        <title>Genomic Encyclopedia of Type Strains, Phase IV (KMG-IV): sequencing the most valuable type-strain genomes for metagenomic binning, comparative biology and taxonomic classification.</title>
        <authorList>
            <person name="Goeker M."/>
        </authorList>
    </citation>
    <scope>NUCLEOTIDE SEQUENCE [LARGE SCALE GENOMIC DNA]</scope>
    <source>
        <strain evidence="6 7">DSM 26438</strain>
    </source>
</reference>
<keyword evidence="7" id="KW-1185">Reference proteome</keyword>
<evidence type="ECO:0000256" key="1">
    <source>
        <dbReference type="ARBA" id="ARBA00001210"/>
    </source>
</evidence>
<organism evidence="6 7">
    <name type="scientific">Rhizobium skierniewicense</name>
    <dbReference type="NCBI Taxonomy" id="984260"/>
    <lineage>
        <taxon>Bacteria</taxon>
        <taxon>Pseudomonadati</taxon>
        <taxon>Pseudomonadota</taxon>
        <taxon>Alphaproteobacteria</taxon>
        <taxon>Hyphomicrobiales</taxon>
        <taxon>Rhizobiaceae</taxon>
        <taxon>Rhizobium/Agrobacterium group</taxon>
        <taxon>Rhizobium</taxon>
    </lineage>
</organism>
<keyword evidence="3 5" id="KW-0547">Nucleotide-binding</keyword>
<dbReference type="Proteomes" id="UP000565286">
    <property type="component" value="Unassembled WGS sequence"/>
</dbReference>
<accession>A0A7W6CBM8</accession>
<dbReference type="GO" id="GO:0051191">
    <property type="term" value="P:prosthetic group biosynthetic process"/>
    <property type="evidence" value="ECO:0007669"/>
    <property type="project" value="TreeGrafter"/>
</dbReference>
<keyword evidence="6" id="KW-0328">Glycosyltransferase</keyword>
<gene>
    <name evidence="5" type="primary">mdcB</name>
    <name evidence="6" type="ORF">GGQ73_004103</name>
</gene>
<dbReference type="Pfam" id="PF01874">
    <property type="entry name" value="CitG"/>
    <property type="match status" value="1"/>
</dbReference>
<dbReference type="PANTHER" id="PTHR30201:SF2">
    <property type="entry name" value="2-(5''-TRIPHOSPHORIBOSYL)-3'-DEPHOSPHOCOENZYME-A SYNTHASE"/>
    <property type="match status" value="1"/>
</dbReference>
<name>A0A7W6CBM8_9HYPH</name>
<dbReference type="InterPro" id="IPR017555">
    <property type="entry name" value="TriPribosyl-deP-CoA_syn"/>
</dbReference>
<evidence type="ECO:0000256" key="5">
    <source>
        <dbReference type="HAMAP-Rule" id="MF_01883"/>
    </source>
</evidence>
<dbReference type="Gene3D" id="1.10.4200.10">
    <property type="entry name" value="Triphosphoribosyl-dephospho-CoA protein"/>
    <property type="match status" value="2"/>
</dbReference>
<keyword evidence="4 5" id="KW-0067">ATP-binding</keyword>
<evidence type="ECO:0000313" key="6">
    <source>
        <dbReference type="EMBL" id="MBB3948129.1"/>
    </source>
</evidence>
<dbReference type="EMBL" id="JACIDV010000015">
    <property type="protein sequence ID" value="MBB3948129.1"/>
    <property type="molecule type" value="Genomic_DNA"/>
</dbReference>
<dbReference type="AlphaFoldDB" id="A0A7W6CBM8"/>
<comment type="caution">
    <text evidence="6">The sequence shown here is derived from an EMBL/GenBank/DDBJ whole genome shotgun (WGS) entry which is preliminary data.</text>
</comment>
<dbReference type="NCBIfam" id="TIGR03132">
    <property type="entry name" value="malonate_mdcB"/>
    <property type="match status" value="1"/>
</dbReference>
<dbReference type="RefSeq" id="WP_183897560.1">
    <property type="nucleotide sequence ID" value="NZ_JACIDV010000015.1"/>
</dbReference>
<dbReference type="GO" id="GO:0005524">
    <property type="term" value="F:ATP binding"/>
    <property type="evidence" value="ECO:0007669"/>
    <property type="project" value="UniProtKB-KW"/>
</dbReference>
<evidence type="ECO:0000256" key="3">
    <source>
        <dbReference type="ARBA" id="ARBA00022741"/>
    </source>
</evidence>
<keyword evidence="2 5" id="KW-0808">Transferase</keyword>
<evidence type="ECO:0000256" key="4">
    <source>
        <dbReference type="ARBA" id="ARBA00022840"/>
    </source>
</evidence>
<comment type="catalytic activity">
    <reaction evidence="1 5">
        <text>3'-dephospho-CoA + ATP = 2'-(5''-triphospho-alpha-D-ribosyl)-3'-dephospho-CoA + adenine</text>
        <dbReference type="Rhea" id="RHEA:15117"/>
        <dbReference type="ChEBI" id="CHEBI:16708"/>
        <dbReference type="ChEBI" id="CHEBI:30616"/>
        <dbReference type="ChEBI" id="CHEBI:57328"/>
        <dbReference type="ChEBI" id="CHEBI:61378"/>
        <dbReference type="EC" id="2.4.2.52"/>
    </reaction>
</comment>
<dbReference type="GO" id="GO:0016757">
    <property type="term" value="F:glycosyltransferase activity"/>
    <property type="evidence" value="ECO:0007669"/>
    <property type="project" value="UniProtKB-KW"/>
</dbReference>
<comment type="function">
    <text evidence="5">Involved in the formation of 2-(5''-phosphoribosyl)-3'-dephosphocoenzyme-A, the prosthetic group of the acyl-carrier protein of the malonate decarboxylase.</text>
</comment>
<protein>
    <recommendedName>
        <fullName evidence="5">Probable 2-(5''-triphosphoribosyl)-3'-dephosphocoenzyme-A synthase</fullName>
        <shortName evidence="5">2-(5''-triphosphoribosyl)-3'-dephospho-CoA synthase</shortName>
        <ecNumber evidence="5">2.4.2.52</ecNumber>
    </recommendedName>
</protein>
<dbReference type="PANTHER" id="PTHR30201">
    <property type="entry name" value="TRIPHOSPHORIBOSYL-DEPHOSPHO-COA SYNTHASE"/>
    <property type="match status" value="1"/>
</dbReference>
<dbReference type="InterPro" id="IPR002736">
    <property type="entry name" value="CitG"/>
</dbReference>